<accession>A0A0F8NEY9</accession>
<reference evidence="3 4" key="1">
    <citation type="journal article" date="2015" name="ISME J.">
        <title>Genomic and phenotypic differentiation among Methanosarcina mazei populations from Columbia River sediment.</title>
        <authorList>
            <person name="Youngblut N.D."/>
            <person name="Wirth J.S."/>
            <person name="Henriksen J.R."/>
            <person name="Smith M."/>
            <person name="Simon H."/>
            <person name="Metcalf W.W."/>
            <person name="Whitaker R.J."/>
        </authorList>
    </citation>
    <scope>NUCLEOTIDE SEQUENCE [LARGE SCALE GENOMIC DNA]</scope>
    <source>
        <strain evidence="2 3">1.F.A.2.8</strain>
        <strain evidence="1 4">3.F.A.1A.1</strain>
    </source>
</reference>
<evidence type="ECO:0000313" key="2">
    <source>
        <dbReference type="EMBL" id="KKH23104.1"/>
    </source>
</evidence>
<dbReference type="EMBL" id="JJPA01000144">
    <property type="protein sequence ID" value="KKG31796.1"/>
    <property type="molecule type" value="Genomic_DNA"/>
</dbReference>
<comment type="caution">
    <text evidence="2">The sequence shown here is derived from an EMBL/GenBank/DDBJ whole genome shotgun (WGS) entry which is preliminary data.</text>
</comment>
<proteinExistence type="predicted"/>
<protein>
    <submittedName>
        <fullName evidence="2">Uncharacterized protein</fullName>
    </submittedName>
</protein>
<dbReference type="Gene3D" id="1.10.10.10">
    <property type="entry name" value="Winged helix-like DNA-binding domain superfamily/Winged helix DNA-binding domain"/>
    <property type="match status" value="1"/>
</dbReference>
<evidence type="ECO:0000313" key="4">
    <source>
        <dbReference type="Proteomes" id="UP000034399"/>
    </source>
</evidence>
<dbReference type="Proteomes" id="UP000034227">
    <property type="component" value="Unassembled WGS sequence"/>
</dbReference>
<dbReference type="PANTHER" id="PTHR30595">
    <property type="entry name" value="GLPR-RELATED TRANSCRIPTIONAL REPRESSOR"/>
    <property type="match status" value="1"/>
</dbReference>
<sequence length="169" mass="19493">MSHIEIRIYDDELIVWSPSGLPLGLTMEDLFKPHASKLRNKGIAEVFFDTKIIEQWGSGIEKMLNYCKEAGVTEPVLEEYQGFRVIFRKSIFNEEYLQGLGLNGRQIKAAFYVKEKGRITNKDYQQISEVKERLATMELKELVEKGIFEKVGSRGRGTHYIINPAFMPK</sequence>
<dbReference type="PANTHER" id="PTHR30595:SF6">
    <property type="entry name" value="SCHLAFEN ALBA-2 DOMAIN-CONTAINING PROTEIN"/>
    <property type="match status" value="1"/>
</dbReference>
<dbReference type="InterPro" id="IPR038475">
    <property type="entry name" value="RecG_C_sf"/>
</dbReference>
<dbReference type="PATRIC" id="fig|2209.49.peg.3553"/>
<dbReference type="InterPro" id="IPR036388">
    <property type="entry name" value="WH-like_DNA-bd_sf"/>
</dbReference>
<dbReference type="EMBL" id="JJQD01000208">
    <property type="protein sequence ID" value="KKH23104.1"/>
    <property type="molecule type" value="Genomic_DNA"/>
</dbReference>
<evidence type="ECO:0000313" key="1">
    <source>
        <dbReference type="EMBL" id="KKG31796.1"/>
    </source>
</evidence>
<organism evidence="2 3">
    <name type="scientific">Methanosarcina mazei</name>
    <name type="common">Methanosarcina frisia</name>
    <dbReference type="NCBI Taxonomy" id="2209"/>
    <lineage>
        <taxon>Archaea</taxon>
        <taxon>Methanobacteriati</taxon>
        <taxon>Methanobacteriota</taxon>
        <taxon>Stenosarchaea group</taxon>
        <taxon>Methanomicrobia</taxon>
        <taxon>Methanosarcinales</taxon>
        <taxon>Methanosarcinaceae</taxon>
        <taxon>Methanosarcina</taxon>
    </lineage>
</organism>
<dbReference type="AlphaFoldDB" id="A0A0F8NEY9"/>
<gene>
    <name evidence="1" type="ORF">DU52_02835</name>
    <name evidence="2" type="ORF">DU58_16595</name>
</gene>
<dbReference type="Proteomes" id="UP000034399">
    <property type="component" value="Unassembled WGS sequence"/>
</dbReference>
<evidence type="ECO:0000313" key="3">
    <source>
        <dbReference type="Proteomes" id="UP000034227"/>
    </source>
</evidence>
<dbReference type="Gene3D" id="3.30.565.60">
    <property type="match status" value="1"/>
</dbReference>
<dbReference type="RefSeq" id="WP_052735619.1">
    <property type="nucleotide sequence ID" value="NZ_JJPA01000144.1"/>
</dbReference>
<name>A0A0F8NEY9_METMZ</name>
<dbReference type="Pfam" id="PF13749">
    <property type="entry name" value="HATPase_c_4"/>
    <property type="match status" value="1"/>
</dbReference>